<dbReference type="EMBL" id="FNJR01000022">
    <property type="protein sequence ID" value="SDP96915.1"/>
    <property type="molecule type" value="Genomic_DNA"/>
</dbReference>
<feature type="domain" description="D-isomer specific 2-hydroxyacid dehydrogenase catalytic" evidence="5">
    <location>
        <begin position="17"/>
        <end position="314"/>
    </location>
</feature>
<evidence type="ECO:0000256" key="3">
    <source>
        <dbReference type="ARBA" id="ARBA00023027"/>
    </source>
</evidence>
<dbReference type="InterPro" id="IPR050223">
    <property type="entry name" value="D-isomer_2-hydroxyacid_DH"/>
</dbReference>
<evidence type="ECO:0000313" key="7">
    <source>
        <dbReference type="EMBL" id="SDP96915.1"/>
    </source>
</evidence>
<evidence type="ECO:0000256" key="2">
    <source>
        <dbReference type="ARBA" id="ARBA00023002"/>
    </source>
</evidence>
<dbReference type="STRING" id="405564.SAMN04487905_12223"/>
<dbReference type="RefSeq" id="WP_092604662.1">
    <property type="nucleotide sequence ID" value="NZ_FNJR01000022.1"/>
</dbReference>
<dbReference type="Pfam" id="PF00389">
    <property type="entry name" value="2-Hacid_dh"/>
    <property type="match status" value="1"/>
</dbReference>
<dbReference type="PANTHER" id="PTHR10996">
    <property type="entry name" value="2-HYDROXYACID DEHYDROGENASE-RELATED"/>
    <property type="match status" value="1"/>
</dbReference>
<dbReference type="GO" id="GO:0051287">
    <property type="term" value="F:NAD binding"/>
    <property type="evidence" value="ECO:0007669"/>
    <property type="project" value="InterPro"/>
</dbReference>
<dbReference type="PANTHER" id="PTHR10996:SF178">
    <property type="entry name" value="2-HYDROXYACID DEHYDROGENASE YGL185C-RELATED"/>
    <property type="match status" value="1"/>
</dbReference>
<dbReference type="Pfam" id="PF02826">
    <property type="entry name" value="2-Hacid_dh_C"/>
    <property type="match status" value="1"/>
</dbReference>
<dbReference type="SUPFAM" id="SSF51735">
    <property type="entry name" value="NAD(P)-binding Rossmann-fold domains"/>
    <property type="match status" value="1"/>
</dbReference>
<keyword evidence="3" id="KW-0520">NAD</keyword>
<accession>A0A1H0X2G9</accession>
<dbReference type="GO" id="GO:0005829">
    <property type="term" value="C:cytosol"/>
    <property type="evidence" value="ECO:0007669"/>
    <property type="project" value="TreeGrafter"/>
</dbReference>
<organism evidence="7 8">
    <name type="scientific">Actinopolyspora xinjiangensis</name>
    <dbReference type="NCBI Taxonomy" id="405564"/>
    <lineage>
        <taxon>Bacteria</taxon>
        <taxon>Bacillati</taxon>
        <taxon>Actinomycetota</taxon>
        <taxon>Actinomycetes</taxon>
        <taxon>Actinopolysporales</taxon>
        <taxon>Actinopolysporaceae</taxon>
        <taxon>Actinopolyspora</taxon>
    </lineage>
</organism>
<dbReference type="SUPFAM" id="SSF52283">
    <property type="entry name" value="Formate/glycerate dehydrogenase catalytic domain-like"/>
    <property type="match status" value="1"/>
</dbReference>
<evidence type="ECO:0000259" key="6">
    <source>
        <dbReference type="Pfam" id="PF02826"/>
    </source>
</evidence>
<keyword evidence="2 4" id="KW-0560">Oxidoreductase</keyword>
<dbReference type="InterPro" id="IPR006139">
    <property type="entry name" value="D-isomer_2_OHA_DH_cat_dom"/>
</dbReference>
<reference evidence="8" key="1">
    <citation type="submission" date="2016-10" db="EMBL/GenBank/DDBJ databases">
        <authorList>
            <person name="Varghese N."/>
            <person name="Submissions S."/>
        </authorList>
    </citation>
    <scope>NUCLEOTIDE SEQUENCE [LARGE SCALE GENOMIC DNA]</scope>
    <source>
        <strain evidence="8">DSM 46732</strain>
    </source>
</reference>
<keyword evidence="8" id="KW-1185">Reference proteome</keyword>
<dbReference type="CDD" id="cd05198">
    <property type="entry name" value="formate_dh_like"/>
    <property type="match status" value="1"/>
</dbReference>
<dbReference type="GO" id="GO:0016618">
    <property type="term" value="F:hydroxypyruvate reductase [NAD(P)H] activity"/>
    <property type="evidence" value="ECO:0007669"/>
    <property type="project" value="TreeGrafter"/>
</dbReference>
<feature type="domain" description="D-isomer specific 2-hydroxyacid dehydrogenase NAD-binding" evidence="6">
    <location>
        <begin position="132"/>
        <end position="288"/>
    </location>
</feature>
<dbReference type="GO" id="GO:0030267">
    <property type="term" value="F:glyoxylate reductase (NADPH) activity"/>
    <property type="evidence" value="ECO:0007669"/>
    <property type="project" value="TreeGrafter"/>
</dbReference>
<evidence type="ECO:0000259" key="5">
    <source>
        <dbReference type="Pfam" id="PF00389"/>
    </source>
</evidence>
<dbReference type="Proteomes" id="UP000199497">
    <property type="component" value="Unassembled WGS sequence"/>
</dbReference>
<dbReference type="AlphaFoldDB" id="A0A1H0X2G9"/>
<sequence>MTTTKTWKLIVSGGSMPTQLIDYCKHNEIEIDHLESVPPDDELRRRVSGADFYLHGGDERLSAEVLDAAPSLKAVSFLGTGAGSFVDLDAARERSVQVLTTPGVNSASVAEFAVGLALGLQRRIFADLQGRGKTSRASTELTGSTVGVLGLGATGTALARLLTGGFSCEVLYHSRTRKPDVEAELGVTAVDLDELFTRCTTVFVCASLTPETTGLVGEAQLGESGPDFLVSTADPKVVDPAALRMALESGALSGATMDGYYTEPLPVPAEDEHGLLALDTVFATSHIAASSENAWSRMEDMAVDNLIMTIEQSTAQARR</sequence>
<proteinExistence type="inferred from homology"/>
<name>A0A1H0X2G9_9ACTN</name>
<evidence type="ECO:0000256" key="1">
    <source>
        <dbReference type="ARBA" id="ARBA00005854"/>
    </source>
</evidence>
<dbReference type="InterPro" id="IPR006140">
    <property type="entry name" value="D-isomer_DH_NAD-bd"/>
</dbReference>
<protein>
    <submittedName>
        <fullName evidence="7">Gluconate 2-dehydrogenase</fullName>
    </submittedName>
</protein>
<evidence type="ECO:0000256" key="4">
    <source>
        <dbReference type="RuleBase" id="RU003719"/>
    </source>
</evidence>
<dbReference type="Gene3D" id="3.40.50.720">
    <property type="entry name" value="NAD(P)-binding Rossmann-like Domain"/>
    <property type="match status" value="2"/>
</dbReference>
<dbReference type="InterPro" id="IPR036291">
    <property type="entry name" value="NAD(P)-bd_dom_sf"/>
</dbReference>
<dbReference type="OrthoDB" id="4324715at2"/>
<gene>
    <name evidence="7" type="ORF">SAMN04487905_12223</name>
</gene>
<comment type="similarity">
    <text evidence="1 4">Belongs to the D-isomer specific 2-hydroxyacid dehydrogenase family.</text>
</comment>
<evidence type="ECO:0000313" key="8">
    <source>
        <dbReference type="Proteomes" id="UP000199497"/>
    </source>
</evidence>